<sequence>MKIIYREEHGDFYAYLEEYPRDCCCMWRKNDLDNRVYSIERLDVLLELRGQGIGRNLLTAAIQKIESECPQACIEISAKPDEDSEISKEALATFYESVNFKVHRKNLTRIDLRLYLDESLMPTQLYDNPTYFKFIF</sequence>
<dbReference type="InterPro" id="IPR000182">
    <property type="entry name" value="GNAT_dom"/>
</dbReference>
<dbReference type="InterPro" id="IPR016181">
    <property type="entry name" value="Acyl_CoA_acyltransferase"/>
</dbReference>
<evidence type="ECO:0000259" key="1">
    <source>
        <dbReference type="PROSITE" id="PS51186"/>
    </source>
</evidence>
<keyword evidence="3" id="KW-1185">Reference proteome</keyword>
<dbReference type="Pfam" id="PF13508">
    <property type="entry name" value="Acetyltransf_7"/>
    <property type="match status" value="1"/>
</dbReference>
<dbReference type="AlphaFoldDB" id="V5FPM2"/>
<evidence type="ECO:0000313" key="3">
    <source>
        <dbReference type="Proteomes" id="UP000017800"/>
    </source>
</evidence>
<dbReference type="Gene3D" id="3.40.630.30">
    <property type="match status" value="1"/>
</dbReference>
<gene>
    <name evidence="2" type="ORF">VHA01S_054_00110</name>
</gene>
<dbReference type="Proteomes" id="UP000017800">
    <property type="component" value="Unassembled WGS sequence"/>
</dbReference>
<dbReference type="RefSeq" id="WP_023405033.1">
    <property type="nucleotide sequence ID" value="NZ_BAUJ01000054.1"/>
</dbReference>
<dbReference type="CDD" id="cd04301">
    <property type="entry name" value="NAT_SF"/>
    <property type="match status" value="1"/>
</dbReference>
<dbReference type="OrthoDB" id="6400194at2"/>
<proteinExistence type="predicted"/>
<protein>
    <recommendedName>
        <fullName evidence="1">N-acetyltransferase domain-containing protein</fullName>
    </recommendedName>
</protein>
<dbReference type="eggNOG" id="ENOG5031PGC">
    <property type="taxonomic scope" value="Bacteria"/>
</dbReference>
<reference evidence="2 3" key="2">
    <citation type="submission" date="2013-11" db="EMBL/GenBank/DDBJ databases">
        <title>Whole genome shotgun sequence of Vibrio halioticoli NBRC 102217.</title>
        <authorList>
            <person name="Isaki S."/>
            <person name="Kimura A."/>
            <person name="Ohji S."/>
            <person name="Hosoyama A."/>
            <person name="Fujita N."/>
            <person name="Hashimoto M."/>
            <person name="Hosoyama Y."/>
            <person name="Yamazoe A."/>
        </authorList>
    </citation>
    <scope>NUCLEOTIDE SEQUENCE [LARGE SCALE GENOMIC DNA]</scope>
    <source>
        <strain evidence="2 3">NBRC 102217</strain>
    </source>
</reference>
<dbReference type="PROSITE" id="PS51186">
    <property type="entry name" value="GNAT"/>
    <property type="match status" value="1"/>
</dbReference>
<name>V5FPM2_9VIBR</name>
<feature type="domain" description="N-acetyltransferase" evidence="1">
    <location>
        <begin position="1"/>
        <end position="117"/>
    </location>
</feature>
<accession>V5FPM2</accession>
<comment type="caution">
    <text evidence="2">The sequence shown here is derived from an EMBL/GenBank/DDBJ whole genome shotgun (WGS) entry which is preliminary data.</text>
</comment>
<dbReference type="EMBL" id="BAUJ01000054">
    <property type="protein sequence ID" value="GAD90717.1"/>
    <property type="molecule type" value="Genomic_DNA"/>
</dbReference>
<dbReference type="GO" id="GO:0016747">
    <property type="term" value="F:acyltransferase activity, transferring groups other than amino-acyl groups"/>
    <property type="evidence" value="ECO:0007669"/>
    <property type="project" value="InterPro"/>
</dbReference>
<evidence type="ECO:0000313" key="2">
    <source>
        <dbReference type="EMBL" id="GAD90717.1"/>
    </source>
</evidence>
<reference evidence="2 3" key="1">
    <citation type="submission" date="2013-10" db="EMBL/GenBank/DDBJ databases">
        <authorList>
            <person name="Ichikawa N."/>
            <person name="Kimura A."/>
            <person name="Ohji S."/>
            <person name="Hosoyama A."/>
            <person name="Fujita N."/>
        </authorList>
    </citation>
    <scope>NUCLEOTIDE SEQUENCE [LARGE SCALE GENOMIC DNA]</scope>
    <source>
        <strain evidence="2 3">NBRC 102217</strain>
    </source>
</reference>
<organism evidence="2 3">
    <name type="scientific">Vibrio halioticoli NBRC 102217</name>
    <dbReference type="NCBI Taxonomy" id="1219072"/>
    <lineage>
        <taxon>Bacteria</taxon>
        <taxon>Pseudomonadati</taxon>
        <taxon>Pseudomonadota</taxon>
        <taxon>Gammaproteobacteria</taxon>
        <taxon>Vibrionales</taxon>
        <taxon>Vibrionaceae</taxon>
        <taxon>Vibrio</taxon>
    </lineage>
</organism>
<dbReference type="SUPFAM" id="SSF55729">
    <property type="entry name" value="Acyl-CoA N-acyltransferases (Nat)"/>
    <property type="match status" value="1"/>
</dbReference>